<evidence type="ECO:0000313" key="3">
    <source>
        <dbReference type="EMBL" id="GGI19832.1"/>
    </source>
</evidence>
<keyword evidence="4" id="KW-1185">Reference proteome</keyword>
<feature type="region of interest" description="Disordered" evidence="1">
    <location>
        <begin position="12"/>
        <end position="35"/>
    </location>
</feature>
<evidence type="ECO:0000256" key="1">
    <source>
        <dbReference type="SAM" id="MobiDB-lite"/>
    </source>
</evidence>
<dbReference type="InterPro" id="IPR036513">
    <property type="entry name" value="STAS_dom_sf"/>
</dbReference>
<dbReference type="SUPFAM" id="SSF52091">
    <property type="entry name" value="SpoIIaa-like"/>
    <property type="match status" value="2"/>
</dbReference>
<dbReference type="Gene3D" id="3.30.750.24">
    <property type="entry name" value="STAS domain"/>
    <property type="match status" value="1"/>
</dbReference>
<dbReference type="RefSeq" id="WP_229726353.1">
    <property type="nucleotide sequence ID" value="NZ_BMDI01000002.1"/>
</dbReference>
<accession>A0A8J3AVH2</accession>
<dbReference type="InterPro" id="IPR002645">
    <property type="entry name" value="STAS_dom"/>
</dbReference>
<evidence type="ECO:0000259" key="2">
    <source>
        <dbReference type="PROSITE" id="PS50801"/>
    </source>
</evidence>
<name>A0A8J3AVH2_9BURK</name>
<dbReference type="Proteomes" id="UP000642180">
    <property type="component" value="Unassembled WGS sequence"/>
</dbReference>
<evidence type="ECO:0000313" key="4">
    <source>
        <dbReference type="Proteomes" id="UP000642180"/>
    </source>
</evidence>
<feature type="domain" description="STAS" evidence="2">
    <location>
        <begin position="221"/>
        <end position="294"/>
    </location>
</feature>
<comment type="caution">
    <text evidence="3">The sequence shown here is derived from an EMBL/GenBank/DDBJ whole genome shotgun (WGS) entry which is preliminary data.</text>
</comment>
<reference evidence="4" key="1">
    <citation type="journal article" date="2019" name="Int. J. Syst. Evol. Microbiol.">
        <title>The Global Catalogue of Microorganisms (GCM) 10K type strain sequencing project: providing services to taxonomists for standard genome sequencing and annotation.</title>
        <authorList>
            <consortium name="The Broad Institute Genomics Platform"/>
            <consortium name="The Broad Institute Genome Sequencing Center for Infectious Disease"/>
            <person name="Wu L."/>
            <person name="Ma J."/>
        </authorList>
    </citation>
    <scope>NUCLEOTIDE SEQUENCE [LARGE SCALE GENOMIC DNA]</scope>
    <source>
        <strain evidence="4">CCM 2767</strain>
    </source>
</reference>
<gene>
    <name evidence="3" type="ORF">GCM10008066_21000</name>
</gene>
<dbReference type="EMBL" id="BMDI01000002">
    <property type="protein sequence ID" value="GGI19832.1"/>
    <property type="molecule type" value="Genomic_DNA"/>
</dbReference>
<sequence length="455" mass="50112">MGIFSLFRKKDNKAPVRKTAGAASRSEAPVVRKPSRVTADKIDAIESEMSSEFVQPLPFSGNTLPLSPDQLFGNTNPASRPLTPPISAARTTALDQATLTQGSTTALLMSSETKPGPIALSEAAPVVEEAAILFANGQTDMIEPILRHAIEDDMLGSMPLAVWGMLFDLYQITGERDKFENLAIEYASRFERSPPAWLDREQNIEQNNLPLRKGLPPSVAFTDKLDSSIVKQIERLQNLSGMSETLRLDFTRVTDVDPVGCGLLFNILMRLQKSGHRLALLGAEELTEKIRAILAVGRRDETEAPWLLLLELLRLLNREADFEETSIDYCITFEVSPPAFTAPRDAVLEETDASVDMLHDDEATTRFMMPAIVGNKTDSLLPQIIAFAEIHQPAILDCTQLVRMDFSAASQLFGGLMPVIAGGKIIELHNANHFVAALCHVMGFHEVIRILPRKT</sequence>
<organism evidence="3 4">
    <name type="scientific">Oxalicibacterium faecigallinarum</name>
    <dbReference type="NCBI Taxonomy" id="573741"/>
    <lineage>
        <taxon>Bacteria</taxon>
        <taxon>Pseudomonadati</taxon>
        <taxon>Pseudomonadota</taxon>
        <taxon>Betaproteobacteria</taxon>
        <taxon>Burkholderiales</taxon>
        <taxon>Oxalobacteraceae</taxon>
        <taxon>Oxalicibacterium</taxon>
    </lineage>
</organism>
<protein>
    <recommendedName>
        <fullName evidence="2">STAS domain-containing protein</fullName>
    </recommendedName>
</protein>
<dbReference type="AlphaFoldDB" id="A0A8J3AVH2"/>
<dbReference type="PROSITE" id="PS50801">
    <property type="entry name" value="STAS"/>
    <property type="match status" value="1"/>
</dbReference>
<proteinExistence type="predicted"/>